<dbReference type="Proteomes" id="UP000294746">
    <property type="component" value="Unassembled WGS sequence"/>
</dbReference>
<dbReference type="Gene3D" id="3.40.50.10420">
    <property type="entry name" value="NagB/RpiA/CoA transferase-like"/>
    <property type="match status" value="1"/>
</dbReference>
<dbReference type="GO" id="GO:0030272">
    <property type="term" value="F:5-formyltetrahydrofolate cyclo-ligase activity"/>
    <property type="evidence" value="ECO:0007669"/>
    <property type="project" value="UniProtKB-EC"/>
</dbReference>
<dbReference type="GO" id="GO:0005524">
    <property type="term" value="F:ATP binding"/>
    <property type="evidence" value="ECO:0007669"/>
    <property type="project" value="UniProtKB-KW"/>
</dbReference>
<feature type="binding site" evidence="4">
    <location>
        <position position="59"/>
    </location>
    <ligand>
        <name>substrate</name>
    </ligand>
</feature>
<dbReference type="InterPro" id="IPR037171">
    <property type="entry name" value="NagB/RpiA_transferase-like"/>
</dbReference>
<dbReference type="SUPFAM" id="SSF100950">
    <property type="entry name" value="NagB/RpiA/CoA transferase-like"/>
    <property type="match status" value="1"/>
</dbReference>
<dbReference type="PANTHER" id="PTHR23407:SF1">
    <property type="entry name" value="5-FORMYLTETRAHYDROFOLATE CYCLO-LIGASE"/>
    <property type="match status" value="1"/>
</dbReference>
<keyword evidence="5" id="KW-0460">Magnesium</keyword>
<dbReference type="Pfam" id="PF01812">
    <property type="entry name" value="5-FTHF_cyc-lig"/>
    <property type="match status" value="1"/>
</dbReference>
<feature type="binding site" evidence="4">
    <location>
        <begin position="8"/>
        <end position="12"/>
    </location>
    <ligand>
        <name>ATP</name>
        <dbReference type="ChEBI" id="CHEBI:30616"/>
    </ligand>
</feature>
<evidence type="ECO:0000256" key="4">
    <source>
        <dbReference type="PIRSR" id="PIRSR006806-1"/>
    </source>
</evidence>
<keyword evidence="5" id="KW-0479">Metal-binding</keyword>
<dbReference type="InterPro" id="IPR024185">
    <property type="entry name" value="FTHF_cligase-like_sf"/>
</dbReference>
<dbReference type="AlphaFoldDB" id="A0A4R2RMU7"/>
<organism evidence="6 7">
    <name type="scientific">Baia soyae</name>
    <dbReference type="NCBI Taxonomy" id="1544746"/>
    <lineage>
        <taxon>Bacteria</taxon>
        <taxon>Bacillati</taxon>
        <taxon>Bacillota</taxon>
        <taxon>Bacilli</taxon>
        <taxon>Bacillales</taxon>
        <taxon>Thermoactinomycetaceae</taxon>
        <taxon>Baia</taxon>
    </lineage>
</organism>
<evidence type="ECO:0000256" key="2">
    <source>
        <dbReference type="ARBA" id="ARBA00022741"/>
    </source>
</evidence>
<dbReference type="NCBIfam" id="TIGR02727">
    <property type="entry name" value="MTHFS_bact"/>
    <property type="match status" value="1"/>
</dbReference>
<proteinExistence type="inferred from homology"/>
<protein>
    <recommendedName>
        <fullName evidence="5">5-formyltetrahydrofolate cyclo-ligase</fullName>
        <ecNumber evidence="5">6.3.3.2</ecNumber>
    </recommendedName>
</protein>
<sequence length="199" mass="23011">MSDSYSNKQTLRTELLKKRMYRSEEDSNQMAQKICAQIVHWNGYMNSDIIAVYASFRNEVNVGQIVENAWENGKKVVFPKSYPETKDMKFFEVRHGRELRKGAYGIMEPVEELSSGVDPQMIQLALVPGVGFDQNGYRLGYGAGYYDRFFAKFPHIVRVGISDREHLLETVYPESHDCKMNYVCTFTSQYPKSTVIIKF</sequence>
<evidence type="ECO:0000256" key="5">
    <source>
        <dbReference type="RuleBase" id="RU361279"/>
    </source>
</evidence>
<name>A0A4R2RMU7_9BACL</name>
<comment type="catalytic activity">
    <reaction evidence="5">
        <text>(6S)-5-formyl-5,6,7,8-tetrahydrofolate + ATP = (6R)-5,10-methenyltetrahydrofolate + ADP + phosphate</text>
        <dbReference type="Rhea" id="RHEA:10488"/>
        <dbReference type="ChEBI" id="CHEBI:30616"/>
        <dbReference type="ChEBI" id="CHEBI:43474"/>
        <dbReference type="ChEBI" id="CHEBI:57455"/>
        <dbReference type="ChEBI" id="CHEBI:57457"/>
        <dbReference type="ChEBI" id="CHEBI:456216"/>
        <dbReference type="EC" id="6.3.3.2"/>
    </reaction>
</comment>
<evidence type="ECO:0000313" key="7">
    <source>
        <dbReference type="Proteomes" id="UP000294746"/>
    </source>
</evidence>
<dbReference type="GO" id="GO:0035999">
    <property type="term" value="P:tetrahydrofolate interconversion"/>
    <property type="evidence" value="ECO:0007669"/>
    <property type="project" value="TreeGrafter"/>
</dbReference>
<dbReference type="OrthoDB" id="9801938at2"/>
<keyword evidence="2 4" id="KW-0547">Nucleotide-binding</keyword>
<reference evidence="6 7" key="1">
    <citation type="submission" date="2019-03" db="EMBL/GenBank/DDBJ databases">
        <title>Genomic Encyclopedia of Type Strains, Phase IV (KMG-IV): sequencing the most valuable type-strain genomes for metagenomic binning, comparative biology and taxonomic classification.</title>
        <authorList>
            <person name="Goeker M."/>
        </authorList>
    </citation>
    <scope>NUCLEOTIDE SEQUENCE [LARGE SCALE GENOMIC DNA]</scope>
    <source>
        <strain evidence="6 7">DSM 46831</strain>
    </source>
</reference>
<dbReference type="InterPro" id="IPR002698">
    <property type="entry name" value="FTHF_cligase"/>
</dbReference>
<feature type="binding site" evidence="4">
    <location>
        <begin position="138"/>
        <end position="146"/>
    </location>
    <ligand>
        <name>ATP</name>
        <dbReference type="ChEBI" id="CHEBI:30616"/>
    </ligand>
</feature>
<dbReference type="PIRSF" id="PIRSF006806">
    <property type="entry name" value="FTHF_cligase"/>
    <property type="match status" value="1"/>
</dbReference>
<keyword evidence="7" id="KW-1185">Reference proteome</keyword>
<dbReference type="RefSeq" id="WP_131849423.1">
    <property type="nucleotide sequence ID" value="NZ_SLXV01000034.1"/>
</dbReference>
<evidence type="ECO:0000313" key="6">
    <source>
        <dbReference type="EMBL" id="TCP65340.1"/>
    </source>
</evidence>
<dbReference type="GO" id="GO:0046872">
    <property type="term" value="F:metal ion binding"/>
    <property type="evidence" value="ECO:0007669"/>
    <property type="project" value="UniProtKB-KW"/>
</dbReference>
<keyword evidence="6" id="KW-0436">Ligase</keyword>
<gene>
    <name evidence="6" type="ORF">EDD57_13437</name>
</gene>
<accession>A0A4R2RMU7</accession>
<comment type="caution">
    <text evidence="6">The sequence shown here is derived from an EMBL/GenBank/DDBJ whole genome shotgun (WGS) entry which is preliminary data.</text>
</comment>
<comment type="similarity">
    <text evidence="1 5">Belongs to the 5-formyltetrahydrofolate cyclo-ligase family.</text>
</comment>
<evidence type="ECO:0000256" key="3">
    <source>
        <dbReference type="ARBA" id="ARBA00022840"/>
    </source>
</evidence>
<comment type="cofactor">
    <cofactor evidence="5">
        <name>Mg(2+)</name>
        <dbReference type="ChEBI" id="CHEBI:18420"/>
    </cofactor>
</comment>
<dbReference type="GO" id="GO:0009396">
    <property type="term" value="P:folic acid-containing compound biosynthetic process"/>
    <property type="evidence" value="ECO:0007669"/>
    <property type="project" value="TreeGrafter"/>
</dbReference>
<keyword evidence="3 4" id="KW-0067">ATP-binding</keyword>
<dbReference type="PANTHER" id="PTHR23407">
    <property type="entry name" value="ATPASE INHIBITOR/5-FORMYLTETRAHYDROFOLATE CYCLO-LIGASE"/>
    <property type="match status" value="1"/>
</dbReference>
<dbReference type="EMBL" id="SLXV01000034">
    <property type="protein sequence ID" value="TCP65340.1"/>
    <property type="molecule type" value="Genomic_DNA"/>
</dbReference>
<evidence type="ECO:0000256" key="1">
    <source>
        <dbReference type="ARBA" id="ARBA00010638"/>
    </source>
</evidence>
<dbReference type="EC" id="6.3.3.2" evidence="5"/>